<gene>
    <name evidence="1" type="ORF">JD77_01898</name>
</gene>
<sequence length="40" mass="4218">MPSAAPRLRFTVLDSPVVRERIADTVLPALAADATDARPG</sequence>
<comment type="caution">
    <text evidence="1">The sequence shown here is derived from an EMBL/GenBank/DDBJ whole genome shotgun (WGS) entry which is preliminary data.</text>
</comment>
<accession>A0A562I7E7</accession>
<proteinExistence type="predicted"/>
<name>A0A562I7E7_MICOL</name>
<dbReference type="Proteomes" id="UP000319825">
    <property type="component" value="Unassembled WGS sequence"/>
</dbReference>
<protein>
    <submittedName>
        <fullName evidence="1">Uncharacterized protein</fullName>
    </submittedName>
</protein>
<evidence type="ECO:0000313" key="2">
    <source>
        <dbReference type="Proteomes" id="UP000319825"/>
    </source>
</evidence>
<organism evidence="1 2">
    <name type="scientific">Micromonospora olivasterospora</name>
    <dbReference type="NCBI Taxonomy" id="1880"/>
    <lineage>
        <taxon>Bacteria</taxon>
        <taxon>Bacillati</taxon>
        <taxon>Actinomycetota</taxon>
        <taxon>Actinomycetes</taxon>
        <taxon>Micromonosporales</taxon>
        <taxon>Micromonosporaceae</taxon>
        <taxon>Micromonospora</taxon>
    </lineage>
</organism>
<dbReference type="RefSeq" id="WP_281292092.1">
    <property type="nucleotide sequence ID" value="NZ_BAAATQ010000034.1"/>
</dbReference>
<dbReference type="AlphaFoldDB" id="A0A562I7E7"/>
<evidence type="ECO:0000313" key="1">
    <source>
        <dbReference type="EMBL" id="TWH66937.1"/>
    </source>
</evidence>
<keyword evidence="2" id="KW-1185">Reference proteome</keyword>
<dbReference type="EMBL" id="VLKE01000001">
    <property type="protein sequence ID" value="TWH66937.1"/>
    <property type="molecule type" value="Genomic_DNA"/>
</dbReference>
<reference evidence="1 2" key="1">
    <citation type="submission" date="2019-07" db="EMBL/GenBank/DDBJ databases">
        <title>R&amp;d 2014.</title>
        <authorList>
            <person name="Klenk H.-P."/>
        </authorList>
    </citation>
    <scope>NUCLEOTIDE SEQUENCE [LARGE SCALE GENOMIC DNA]</scope>
    <source>
        <strain evidence="1 2">DSM 43868</strain>
    </source>
</reference>